<dbReference type="RefSeq" id="WP_125424455.1">
    <property type="nucleotide sequence ID" value="NZ_RWIT01000024.1"/>
</dbReference>
<dbReference type="EMBL" id="RWIT01000024">
    <property type="protein sequence ID" value="RSK43225.1"/>
    <property type="molecule type" value="Genomic_DNA"/>
</dbReference>
<dbReference type="Pfam" id="PF05708">
    <property type="entry name" value="Peptidase_C92"/>
    <property type="match status" value="1"/>
</dbReference>
<dbReference type="InterPro" id="IPR038765">
    <property type="entry name" value="Papain-like_cys_pep_sf"/>
</dbReference>
<comment type="caution">
    <text evidence="1">The sequence shown here is derived from an EMBL/GenBank/DDBJ whole genome shotgun (WGS) entry which is preliminary data.</text>
</comment>
<keyword evidence="2" id="KW-1185">Reference proteome</keyword>
<dbReference type="SUPFAM" id="SSF54001">
    <property type="entry name" value="Cysteine proteinases"/>
    <property type="match status" value="1"/>
</dbReference>
<gene>
    <name evidence="1" type="ORF">EI291_22060</name>
</gene>
<proteinExistence type="predicted"/>
<protein>
    <submittedName>
        <fullName evidence="1">YiiX family permuted papain-like enzyme</fullName>
    </submittedName>
</protein>
<reference evidence="1 2" key="1">
    <citation type="submission" date="2018-12" db="EMBL/GenBank/DDBJ databases">
        <authorList>
            <person name="Feng G."/>
            <person name="Zhu H."/>
        </authorList>
    </citation>
    <scope>NUCLEOTIDE SEQUENCE [LARGE SCALE GENOMIC DNA]</scope>
    <source>
        <strain evidence="1 2">KCTC 12533</strain>
    </source>
</reference>
<organism evidence="1 2">
    <name type="scientific">Hymenobacter rigui</name>
    <dbReference type="NCBI Taxonomy" id="334424"/>
    <lineage>
        <taxon>Bacteria</taxon>
        <taxon>Pseudomonadati</taxon>
        <taxon>Bacteroidota</taxon>
        <taxon>Cytophagia</taxon>
        <taxon>Cytophagales</taxon>
        <taxon>Hymenobacteraceae</taxon>
        <taxon>Hymenobacter</taxon>
    </lineage>
</organism>
<name>A0A3R9NB93_9BACT</name>
<accession>A0A3R9NB93</accession>
<dbReference type="Gene3D" id="3.90.1720.10">
    <property type="entry name" value="endopeptidase domain like (from Nostoc punctiforme)"/>
    <property type="match status" value="1"/>
</dbReference>
<dbReference type="NCBIfam" id="NF007458">
    <property type="entry name" value="PRK10030.1"/>
    <property type="match status" value="1"/>
</dbReference>
<dbReference type="AlphaFoldDB" id="A0A3R9NB93"/>
<dbReference type="InterPro" id="IPR024453">
    <property type="entry name" value="Peptidase_C92"/>
</dbReference>
<dbReference type="Proteomes" id="UP000273500">
    <property type="component" value="Unassembled WGS sequence"/>
</dbReference>
<evidence type="ECO:0000313" key="1">
    <source>
        <dbReference type="EMBL" id="RSK43225.1"/>
    </source>
</evidence>
<evidence type="ECO:0000313" key="2">
    <source>
        <dbReference type="Proteomes" id="UP000273500"/>
    </source>
</evidence>
<dbReference type="OrthoDB" id="195541at2"/>
<sequence>MRRPLSIALALLLIVAAMSATYLRHRFSRFQRRHRGELTILSISLQLREGDLVFQTSRSAQSQAIQLATHSPYSHCGMLLRQGGEWQVLEAVQPVRLTPLEQWIGRGRGSHFVVKRLHDADQVLTPATRRLLRRTGLHYQGRAYDLYFGWSDERLYCSELLWKTYQQATGRKIGKLQRLREFDLSHPAVQAKLRERYGSHLPLNEPVISPVAMFDSPELVKVLQR</sequence>